<dbReference type="RefSeq" id="WP_281273562.1">
    <property type="nucleotide sequence ID" value="NZ_CP031166.1"/>
</dbReference>
<geneLocation type="plasmid" evidence="2">
    <name>pedy32-46i</name>
</geneLocation>
<gene>
    <name evidence="1" type="ORF">DVS28_b0345</name>
</gene>
<protein>
    <submittedName>
        <fullName evidence="1">Uncharacterized protein</fullName>
    </submittedName>
</protein>
<dbReference type="KEGG" id="euz:DVS28_b0345"/>
<proteinExistence type="predicted"/>
<evidence type="ECO:0000313" key="1">
    <source>
        <dbReference type="EMBL" id="AXV10115.1"/>
    </source>
</evidence>
<evidence type="ECO:0000313" key="2">
    <source>
        <dbReference type="Proteomes" id="UP000264006"/>
    </source>
</evidence>
<accession>A0A346Y6L8</accession>
<dbReference type="Proteomes" id="UP000264006">
    <property type="component" value="Plasmid pEDY32-46I"/>
</dbReference>
<sequence length="42" mass="4637">MTQKTLSMASRAVTGMAAVNGWRFWRTADGTFLADVRTRSTS</sequence>
<organism evidence="1 2">
    <name type="scientific">Euzebya pacifica</name>
    <dbReference type="NCBI Taxonomy" id="1608957"/>
    <lineage>
        <taxon>Bacteria</taxon>
        <taxon>Bacillati</taxon>
        <taxon>Actinomycetota</taxon>
        <taxon>Nitriliruptoria</taxon>
        <taxon>Euzebyales</taxon>
    </lineage>
</organism>
<keyword evidence="2" id="KW-1185">Reference proteome</keyword>
<reference evidence="1 2" key="1">
    <citation type="submission" date="2018-09" db="EMBL/GenBank/DDBJ databases">
        <title>Complete genome sequence of Euzebya sp. DY32-46 isolated from seawater of Pacific Ocean.</title>
        <authorList>
            <person name="Xu L."/>
            <person name="Wu Y.-H."/>
            <person name="Xu X.-W."/>
        </authorList>
    </citation>
    <scope>NUCLEOTIDE SEQUENCE [LARGE SCALE GENOMIC DNA]</scope>
    <source>
        <strain evidence="1 2">DY32-46</strain>
        <plasmid evidence="2">pedy32-46i</plasmid>
    </source>
</reference>
<keyword evidence="1" id="KW-0614">Plasmid</keyword>
<name>A0A346Y6L8_9ACTN</name>
<dbReference type="AlphaFoldDB" id="A0A346Y6L8"/>
<dbReference type="EMBL" id="CP031166">
    <property type="protein sequence ID" value="AXV10115.1"/>
    <property type="molecule type" value="Genomic_DNA"/>
</dbReference>